<dbReference type="InterPro" id="IPR000328">
    <property type="entry name" value="GP41-like"/>
</dbReference>
<dbReference type="PANTHER" id="PTHR34313:SF2">
    <property type="entry name" value="ENDOGENOUS RETROVIRUS GROUP K MEMBER 21 ENV POLYPROTEIN-LIKE"/>
    <property type="match status" value="1"/>
</dbReference>
<protein>
    <recommendedName>
        <fullName evidence="4">Retroviral envelope protein GP41-like domain-containing protein</fullName>
    </recommendedName>
</protein>
<dbReference type="PANTHER" id="PTHR34313">
    <property type="entry name" value="ENDOGENOUS RETROVIRUS GROUP K MEMBER 113 ENV POLYPROTEIN-RELATED"/>
    <property type="match status" value="1"/>
</dbReference>
<feature type="transmembrane region" description="Helical" evidence="3">
    <location>
        <begin position="499"/>
        <end position="524"/>
    </location>
</feature>
<feature type="compositionally biased region" description="Low complexity" evidence="2">
    <location>
        <begin position="36"/>
        <end position="47"/>
    </location>
</feature>
<reference evidence="5" key="3">
    <citation type="submission" date="2025-09" db="UniProtKB">
        <authorList>
            <consortium name="Ensembl"/>
        </authorList>
    </citation>
    <scope>IDENTIFICATION</scope>
    <source>
        <strain evidence="5">2N</strain>
    </source>
</reference>
<dbReference type="InParanoid" id="A0A286XTN2"/>
<accession>A0A286XTN2</accession>
<keyword evidence="3" id="KW-0472">Membrane</keyword>
<dbReference type="EMBL" id="AAKN02025067">
    <property type="status" value="NOT_ANNOTATED_CDS"/>
    <property type="molecule type" value="Genomic_DNA"/>
</dbReference>
<dbReference type="OMA" id="CENCGLF"/>
<feature type="domain" description="Retroviral envelope protein GP41-like" evidence="4">
    <location>
        <begin position="522"/>
        <end position="710"/>
    </location>
</feature>
<keyword evidence="6" id="KW-1185">Reference proteome</keyword>
<feature type="region of interest" description="Disordered" evidence="2">
    <location>
        <begin position="36"/>
        <end position="63"/>
    </location>
</feature>
<evidence type="ECO:0000256" key="1">
    <source>
        <dbReference type="ARBA" id="ARBA00004328"/>
    </source>
</evidence>
<dbReference type="VEuPathDB" id="HostDB:ENSCPOG00000034835"/>
<dbReference type="GO" id="GO:0005198">
    <property type="term" value="F:structural molecule activity"/>
    <property type="evidence" value="ECO:0007669"/>
    <property type="project" value="InterPro"/>
</dbReference>
<feature type="transmembrane region" description="Helical" evidence="3">
    <location>
        <begin position="669"/>
        <end position="690"/>
    </location>
</feature>
<dbReference type="Bgee" id="ENSCPOG00000034835">
    <property type="expression patterns" value="Expressed in pituitary gland and 13 other cell types or tissues"/>
</dbReference>
<evidence type="ECO:0000259" key="4">
    <source>
        <dbReference type="Pfam" id="PF00517"/>
    </source>
</evidence>
<comment type="subcellular location">
    <subcellularLocation>
        <location evidence="1">Virion</location>
    </subcellularLocation>
</comment>
<dbReference type="Proteomes" id="UP000005447">
    <property type="component" value="Unassembled WGS sequence"/>
</dbReference>
<evidence type="ECO:0000256" key="3">
    <source>
        <dbReference type="SAM" id="Phobius"/>
    </source>
</evidence>
<reference evidence="6" key="1">
    <citation type="journal article" date="2011" name="Nature">
        <title>A high-resolution map of human evolutionary constraint using 29 mammals.</title>
        <authorList>
            <person name="Lindblad-Toh K."/>
            <person name="Garber M."/>
            <person name="Zuk O."/>
            <person name="Lin M.F."/>
            <person name="Parker B.J."/>
            <person name="Washietl S."/>
            <person name="Kheradpour P."/>
            <person name="Ernst J."/>
            <person name="Jordan G."/>
            <person name="Mauceli E."/>
            <person name="Ward L.D."/>
            <person name="Lowe C.B."/>
            <person name="Holloway A.K."/>
            <person name="Clamp M."/>
            <person name="Gnerre S."/>
            <person name="Alfoldi J."/>
            <person name="Beal K."/>
            <person name="Chang J."/>
            <person name="Clawson H."/>
            <person name="Cuff J."/>
            <person name="Di Palma F."/>
            <person name="Fitzgerald S."/>
            <person name="Flicek P."/>
            <person name="Guttman M."/>
            <person name="Hubisz M.J."/>
            <person name="Jaffe D.B."/>
            <person name="Jungreis I."/>
            <person name="Kent W.J."/>
            <person name="Kostka D."/>
            <person name="Lara M."/>
            <person name="Martins A.L."/>
            <person name="Massingham T."/>
            <person name="Moltke I."/>
            <person name="Raney B.J."/>
            <person name="Rasmussen M.D."/>
            <person name="Robinson J."/>
            <person name="Stark A."/>
            <person name="Vilella A.J."/>
            <person name="Wen J."/>
            <person name="Xie X."/>
            <person name="Zody M.C."/>
            <person name="Baldwin J."/>
            <person name="Bloom T."/>
            <person name="Chin C.W."/>
            <person name="Heiman D."/>
            <person name="Nicol R."/>
            <person name="Nusbaum C."/>
            <person name="Young S."/>
            <person name="Wilkinson J."/>
            <person name="Worley K.C."/>
            <person name="Kovar C.L."/>
            <person name="Muzny D.M."/>
            <person name="Gibbs R.A."/>
            <person name="Cree A."/>
            <person name="Dihn H.H."/>
            <person name="Fowler G."/>
            <person name="Jhangiani S."/>
            <person name="Joshi V."/>
            <person name="Lee S."/>
            <person name="Lewis L.R."/>
            <person name="Nazareth L.V."/>
            <person name="Okwuonu G."/>
            <person name="Santibanez J."/>
            <person name="Warren W.C."/>
            <person name="Mardis E.R."/>
            <person name="Weinstock G.M."/>
            <person name="Wilson R.K."/>
            <person name="Delehaunty K."/>
            <person name="Dooling D."/>
            <person name="Fronik C."/>
            <person name="Fulton L."/>
            <person name="Fulton B."/>
            <person name="Graves T."/>
            <person name="Minx P."/>
            <person name="Sodergren E."/>
            <person name="Birney E."/>
            <person name="Margulies E.H."/>
            <person name="Herrero J."/>
            <person name="Green E.D."/>
            <person name="Haussler D."/>
            <person name="Siepel A."/>
            <person name="Goldman N."/>
            <person name="Pollard K.S."/>
            <person name="Pedersen J.S."/>
            <person name="Lander E.S."/>
            <person name="Kellis M."/>
        </authorList>
    </citation>
    <scope>NUCLEOTIDE SEQUENCE [LARGE SCALE GENOMIC DNA]</scope>
    <source>
        <strain evidence="6">2N</strain>
    </source>
</reference>
<name>A0A286XTN2_CAVPO</name>
<dbReference type="AlphaFoldDB" id="A0A286XTN2"/>
<dbReference type="Ensembl" id="ENSCPOT00000034496.1">
    <property type="protein sequence ID" value="ENSCPOP00000028833.1"/>
    <property type="gene ID" value="ENSCPOG00000034835.1"/>
</dbReference>
<evidence type="ECO:0000313" key="6">
    <source>
        <dbReference type="Proteomes" id="UP000005447"/>
    </source>
</evidence>
<reference evidence="5" key="2">
    <citation type="submission" date="2025-08" db="UniProtKB">
        <authorList>
            <consortium name="Ensembl"/>
        </authorList>
    </citation>
    <scope>IDENTIFICATION</scope>
    <source>
        <strain evidence="5">2N</strain>
    </source>
</reference>
<evidence type="ECO:0000256" key="2">
    <source>
        <dbReference type="SAM" id="MobiDB-lite"/>
    </source>
</evidence>
<keyword evidence="3" id="KW-1133">Transmembrane helix</keyword>
<organism evidence="5 6">
    <name type="scientific">Cavia porcellus</name>
    <name type="common">Guinea pig</name>
    <dbReference type="NCBI Taxonomy" id="10141"/>
    <lineage>
        <taxon>Eukaryota</taxon>
        <taxon>Metazoa</taxon>
        <taxon>Chordata</taxon>
        <taxon>Craniata</taxon>
        <taxon>Vertebrata</taxon>
        <taxon>Euteleostomi</taxon>
        <taxon>Mammalia</taxon>
        <taxon>Eutheria</taxon>
        <taxon>Euarchontoglires</taxon>
        <taxon>Glires</taxon>
        <taxon>Rodentia</taxon>
        <taxon>Hystricomorpha</taxon>
        <taxon>Caviidae</taxon>
        <taxon>Cavia</taxon>
    </lineage>
</organism>
<dbReference type="Pfam" id="PF00517">
    <property type="entry name" value="GP41"/>
    <property type="match status" value="1"/>
</dbReference>
<keyword evidence="3" id="KW-0812">Transmembrane</keyword>
<dbReference type="GeneTree" id="ENSGT00940000163337"/>
<sequence length="726" mass="82303">MNLFGLKQLQRLNGRGAHCSIGGKVLVISPQKMEFSSGSLDDGSGSAPPDPVSQPRRQLPKEPEPCLQKRAQNQLEAEDAELVPIAAMARLKLRKSRRSQRPNLNPLPTWGQLKKLTIEGQRLVLQAGKPLNPENLFLALCALLTVASGTEVPPHSYWAYIPNPPLLEPVKWGTNDILLYTTPREILSAPWADLTPHNQDDGTLFNFTYYGNQRPICIGEPPCIPLGWQYWIQHGIKAGNKRTRLQALAAQTFNVTWKNLTAPDTNTFPVCPEFTYKNISYNPIIWQLCMGKFAKNIDGYIIWGPFGKFVNGCAEWNETRCNLSVVYSLPDPKKITDGAPIFQQKTALLWWGDGGIANPAVAAEEYPHHLQNHIWKIPAAMQPVTLYNVSYSGTSRSVSTTYNFTRFKMYNITVCAPLPYVFLVGTFNFTHFSCTCLNCQLFTCLNSTLNFTKPYTVMLLQQKTHIWLPVNLTRPWSQDPVISVTTEFFKHLLKRTKRFIGIVVAVLLSLITVASLAAVSGIALQTSLQEKHVVELWHENSHELWLTQWQINARLQQQIDLLKQTVEWMGRKILALQHQVFLKCDWNSTTFCITQRPYNQTEHEWEMIRMYLNGNTSAQEEIESLHNQIDKDFAKQNDDESLAQFAQLLAQSLKGLDSKGIWQSITHTFSGMGLSLIIVLIAIVLVYFYCIRRNAINNLILWKLLLKNKKEGSVGDEVSLCRPNPL</sequence>
<dbReference type="InterPro" id="IPR051255">
    <property type="entry name" value="Retroviral_env_glycoprotein"/>
</dbReference>
<evidence type="ECO:0000313" key="5">
    <source>
        <dbReference type="Ensembl" id="ENSCPOP00000028833.1"/>
    </source>
</evidence>
<proteinExistence type="predicted"/>